<feature type="compositionally biased region" description="Gly residues" evidence="1">
    <location>
        <begin position="1"/>
        <end position="16"/>
    </location>
</feature>
<feature type="transmembrane region" description="Helical" evidence="2">
    <location>
        <begin position="124"/>
        <end position="148"/>
    </location>
</feature>
<keyword evidence="2" id="KW-0472">Membrane</keyword>
<dbReference type="EMBL" id="JABAGA010000003">
    <property type="protein sequence ID" value="NMF09294.1"/>
    <property type="molecule type" value="Genomic_DNA"/>
</dbReference>
<feature type="region of interest" description="Disordered" evidence="1">
    <location>
        <begin position="1"/>
        <end position="45"/>
    </location>
</feature>
<feature type="compositionally biased region" description="Gly residues" evidence="1">
    <location>
        <begin position="261"/>
        <end position="272"/>
    </location>
</feature>
<accession>A0A7X9SWD8</accession>
<gene>
    <name evidence="3" type="ORF">HF852_06725</name>
</gene>
<evidence type="ECO:0000256" key="2">
    <source>
        <dbReference type="SAM" id="Phobius"/>
    </source>
</evidence>
<proteinExistence type="predicted"/>
<sequence length="318" mass="32715">MGGMDGGGAQGGGGRPLSGPVARRRAALGDADGPPHLRVTDEPAHRHRRLLAAKQRADAVVEETSAEVARSFGAPGWGAIASPASSGSPASSFFPARPPAVSRLTLILVLVALVLIGPRLIGTLLAGLAGGAGLLILAIVAGAGLYVAGGRLFARRRAELAGENTAVVLDQLASDSRRRLTAIIDEWFRIDDTLGIGTALESAYAREPRSPELDRARRSIIDSIDDAMADGHDALAALGDMLGPGGRARFGGQSGFGGHAGFGGQSGVGNMTGGPDAATNPDTHAASTAAANAEWLRRIDAADHAYLRLRFYRRALDN</sequence>
<feature type="region of interest" description="Disordered" evidence="1">
    <location>
        <begin position="261"/>
        <end position="283"/>
    </location>
</feature>
<organism evidence="3 4">
    <name type="scientific">Corynebacterium xerosis</name>
    <dbReference type="NCBI Taxonomy" id="1725"/>
    <lineage>
        <taxon>Bacteria</taxon>
        <taxon>Bacillati</taxon>
        <taxon>Actinomycetota</taxon>
        <taxon>Actinomycetes</taxon>
        <taxon>Mycobacteriales</taxon>
        <taxon>Corynebacteriaceae</taxon>
        <taxon>Corynebacterium</taxon>
    </lineage>
</organism>
<dbReference type="RefSeq" id="WP_168937752.1">
    <property type="nucleotide sequence ID" value="NZ_JABAGA010000003.1"/>
</dbReference>
<evidence type="ECO:0000256" key="1">
    <source>
        <dbReference type="SAM" id="MobiDB-lite"/>
    </source>
</evidence>
<evidence type="ECO:0000313" key="3">
    <source>
        <dbReference type="EMBL" id="NMF09294.1"/>
    </source>
</evidence>
<dbReference type="Proteomes" id="UP000589552">
    <property type="component" value="Unassembled WGS sequence"/>
</dbReference>
<feature type="compositionally biased region" description="Basic and acidic residues" evidence="1">
    <location>
        <begin position="33"/>
        <end position="44"/>
    </location>
</feature>
<reference evidence="3 4" key="1">
    <citation type="submission" date="2020-04" db="EMBL/GenBank/DDBJ databases">
        <authorList>
            <person name="Hitch T.C.A."/>
            <person name="Wylensek D."/>
            <person name="Clavel T."/>
        </authorList>
    </citation>
    <scope>NUCLEOTIDE SEQUENCE [LARGE SCALE GENOMIC DNA]</scope>
    <source>
        <strain evidence="3 4">BL-383-APC-2I</strain>
    </source>
</reference>
<keyword evidence="2" id="KW-1133">Transmembrane helix</keyword>
<name>A0A7X9SWD8_9CORY</name>
<keyword evidence="2" id="KW-0812">Transmembrane</keyword>
<protein>
    <submittedName>
        <fullName evidence="3">Uncharacterized protein</fullName>
    </submittedName>
</protein>
<evidence type="ECO:0000313" key="4">
    <source>
        <dbReference type="Proteomes" id="UP000589552"/>
    </source>
</evidence>
<feature type="transmembrane region" description="Helical" evidence="2">
    <location>
        <begin position="100"/>
        <end position="118"/>
    </location>
</feature>
<dbReference type="AlphaFoldDB" id="A0A7X9SWD8"/>
<comment type="caution">
    <text evidence="3">The sequence shown here is derived from an EMBL/GenBank/DDBJ whole genome shotgun (WGS) entry which is preliminary data.</text>
</comment>